<dbReference type="EMBL" id="JACHEB010000011">
    <property type="protein sequence ID" value="MBB5330712.1"/>
    <property type="molecule type" value="Genomic_DNA"/>
</dbReference>
<accession>A0A9X0U782</accession>
<sequence length="54" mass="6001">MVLESIAGRIEVQIATEIRKDKHCCAPFVLRIALDHLPYLCAKPVSSPNAIQIK</sequence>
<proteinExistence type="predicted"/>
<name>A0A9X0U782_9BACT</name>
<comment type="caution">
    <text evidence="1">The sequence shown here is derived from an EMBL/GenBank/DDBJ whole genome shotgun (WGS) entry which is preliminary data.</text>
</comment>
<protein>
    <submittedName>
        <fullName evidence="1">Uncharacterized protein</fullName>
    </submittedName>
</protein>
<keyword evidence="2" id="KW-1185">Reference proteome</keyword>
<reference evidence="1 2" key="1">
    <citation type="submission" date="2020-08" db="EMBL/GenBank/DDBJ databases">
        <title>Genomic Encyclopedia of Type Strains, Phase IV (KMG-V): Genome sequencing to study the core and pangenomes of soil and plant-associated prokaryotes.</title>
        <authorList>
            <person name="Whitman W."/>
        </authorList>
    </citation>
    <scope>NUCLEOTIDE SEQUENCE [LARGE SCALE GENOMIC DNA]</scope>
    <source>
        <strain evidence="1 2">X5P2</strain>
    </source>
</reference>
<evidence type="ECO:0000313" key="1">
    <source>
        <dbReference type="EMBL" id="MBB5330712.1"/>
    </source>
</evidence>
<gene>
    <name evidence="1" type="ORF">HDF14_004348</name>
</gene>
<dbReference type="AlphaFoldDB" id="A0A9X0U782"/>
<dbReference type="Proteomes" id="UP000535182">
    <property type="component" value="Unassembled WGS sequence"/>
</dbReference>
<organism evidence="1 2">
    <name type="scientific">Tunturiibacter gelidiferens</name>
    <dbReference type="NCBI Taxonomy" id="3069689"/>
    <lineage>
        <taxon>Bacteria</taxon>
        <taxon>Pseudomonadati</taxon>
        <taxon>Acidobacteriota</taxon>
        <taxon>Terriglobia</taxon>
        <taxon>Terriglobales</taxon>
        <taxon>Acidobacteriaceae</taxon>
        <taxon>Tunturiibacter</taxon>
    </lineage>
</organism>
<evidence type="ECO:0000313" key="2">
    <source>
        <dbReference type="Proteomes" id="UP000535182"/>
    </source>
</evidence>